<reference evidence="3 4" key="2">
    <citation type="submission" date="2018-11" db="EMBL/GenBank/DDBJ databases">
        <authorList>
            <consortium name="Pathogen Informatics"/>
        </authorList>
    </citation>
    <scope>NUCLEOTIDE SEQUENCE [LARGE SCALE GENOMIC DNA]</scope>
</reference>
<dbReference type="InterPro" id="IPR024783">
    <property type="entry name" value="TORC_N"/>
</dbReference>
<dbReference type="Proteomes" id="UP000274504">
    <property type="component" value="Unassembled WGS sequence"/>
</dbReference>
<dbReference type="GO" id="GO:0051289">
    <property type="term" value="P:protein homotetramerization"/>
    <property type="evidence" value="ECO:0007669"/>
    <property type="project" value="InterPro"/>
</dbReference>
<evidence type="ECO:0000313" key="3">
    <source>
        <dbReference type="EMBL" id="VDL63051.1"/>
    </source>
</evidence>
<dbReference type="Pfam" id="PF12884">
    <property type="entry name" value="TORC_N"/>
    <property type="match status" value="1"/>
</dbReference>
<reference evidence="5" key="1">
    <citation type="submission" date="2017-02" db="UniProtKB">
        <authorList>
            <consortium name="WormBaseParasite"/>
        </authorList>
    </citation>
    <scope>IDENTIFICATION</scope>
</reference>
<name>A0A0R3SX52_HYMDI</name>
<gene>
    <name evidence="3" type="ORF">HDID_LOCUS10297</name>
</gene>
<evidence type="ECO:0000256" key="1">
    <source>
        <dbReference type="SAM" id="MobiDB-lite"/>
    </source>
</evidence>
<sequence>MTGKPHNNTNPRKFKEKIELLRQKEAQLTANFMEVMQGIPTLTRNVVPYSDLANKDLSPTGNMSPSPRMSLDTLNSAGGYTRGMDNSDNYQYALETNTDTVISHSRITCSYYF</sequence>
<protein>
    <submittedName>
        <fullName evidence="5">TORC_N domain-containing protein</fullName>
    </submittedName>
</protein>
<organism evidence="5">
    <name type="scientific">Hymenolepis diminuta</name>
    <name type="common">Rat tapeworm</name>
    <dbReference type="NCBI Taxonomy" id="6216"/>
    <lineage>
        <taxon>Eukaryota</taxon>
        <taxon>Metazoa</taxon>
        <taxon>Spiralia</taxon>
        <taxon>Lophotrochozoa</taxon>
        <taxon>Platyhelminthes</taxon>
        <taxon>Cestoda</taxon>
        <taxon>Eucestoda</taxon>
        <taxon>Cyclophyllidea</taxon>
        <taxon>Hymenolepididae</taxon>
        <taxon>Hymenolepis</taxon>
    </lineage>
</organism>
<evidence type="ECO:0000313" key="5">
    <source>
        <dbReference type="WBParaSite" id="HDID_0001029901-mRNA-1"/>
    </source>
</evidence>
<feature type="compositionally biased region" description="Polar residues" evidence="1">
    <location>
        <begin position="57"/>
        <end position="82"/>
    </location>
</feature>
<dbReference type="GO" id="GO:0008140">
    <property type="term" value="F:cAMP response element binding protein binding"/>
    <property type="evidence" value="ECO:0007669"/>
    <property type="project" value="InterPro"/>
</dbReference>
<dbReference type="OrthoDB" id="6241105at2759"/>
<feature type="region of interest" description="Disordered" evidence="1">
    <location>
        <begin position="56"/>
        <end position="82"/>
    </location>
</feature>
<evidence type="ECO:0000313" key="4">
    <source>
        <dbReference type="Proteomes" id="UP000274504"/>
    </source>
</evidence>
<accession>A0A0R3SX52</accession>
<dbReference type="EMBL" id="UYSG01011609">
    <property type="protein sequence ID" value="VDL63051.1"/>
    <property type="molecule type" value="Genomic_DNA"/>
</dbReference>
<feature type="domain" description="Transducer of regulated CREB activity N-terminal" evidence="2">
    <location>
        <begin position="10"/>
        <end position="54"/>
    </location>
</feature>
<proteinExistence type="predicted"/>
<evidence type="ECO:0000259" key="2">
    <source>
        <dbReference type="Pfam" id="PF12884"/>
    </source>
</evidence>
<dbReference type="WBParaSite" id="HDID_0001029901-mRNA-1">
    <property type="protein sequence ID" value="HDID_0001029901-mRNA-1"/>
    <property type="gene ID" value="HDID_0001029901"/>
</dbReference>
<dbReference type="AlphaFoldDB" id="A0A0R3SX52"/>